<dbReference type="EMBL" id="GBXM01049000">
    <property type="protein sequence ID" value="JAH59577.1"/>
    <property type="molecule type" value="Transcribed_RNA"/>
</dbReference>
<protein>
    <submittedName>
        <fullName evidence="1">Uncharacterized protein</fullName>
    </submittedName>
</protein>
<sequence length="29" mass="3382">MTTKFGRLKRLLKKSIAMKYEAMPAPFHS</sequence>
<evidence type="ECO:0000313" key="1">
    <source>
        <dbReference type="EMBL" id="JAH59577.1"/>
    </source>
</evidence>
<accession>A0A0E9U1F8</accession>
<organism evidence="1">
    <name type="scientific">Anguilla anguilla</name>
    <name type="common">European freshwater eel</name>
    <name type="synonym">Muraena anguilla</name>
    <dbReference type="NCBI Taxonomy" id="7936"/>
    <lineage>
        <taxon>Eukaryota</taxon>
        <taxon>Metazoa</taxon>
        <taxon>Chordata</taxon>
        <taxon>Craniata</taxon>
        <taxon>Vertebrata</taxon>
        <taxon>Euteleostomi</taxon>
        <taxon>Actinopterygii</taxon>
        <taxon>Neopterygii</taxon>
        <taxon>Teleostei</taxon>
        <taxon>Anguilliformes</taxon>
        <taxon>Anguillidae</taxon>
        <taxon>Anguilla</taxon>
    </lineage>
</organism>
<name>A0A0E9U1F8_ANGAN</name>
<reference evidence="1" key="2">
    <citation type="journal article" date="2015" name="Fish Shellfish Immunol.">
        <title>Early steps in the European eel (Anguilla anguilla)-Vibrio vulnificus interaction in the gills: Role of the RtxA13 toxin.</title>
        <authorList>
            <person name="Callol A."/>
            <person name="Pajuelo D."/>
            <person name="Ebbesson L."/>
            <person name="Teles M."/>
            <person name="MacKenzie S."/>
            <person name="Amaro C."/>
        </authorList>
    </citation>
    <scope>NUCLEOTIDE SEQUENCE</scope>
</reference>
<dbReference type="AlphaFoldDB" id="A0A0E9U1F8"/>
<proteinExistence type="predicted"/>
<reference evidence="1" key="1">
    <citation type="submission" date="2014-11" db="EMBL/GenBank/DDBJ databases">
        <authorList>
            <person name="Amaro Gonzalez C."/>
        </authorList>
    </citation>
    <scope>NUCLEOTIDE SEQUENCE</scope>
</reference>